<protein>
    <recommendedName>
        <fullName evidence="3 6">Beta-lactamase</fullName>
        <ecNumber evidence="3 6">3.5.2.6</ecNumber>
    </recommendedName>
</protein>
<evidence type="ECO:0000256" key="4">
    <source>
        <dbReference type="ARBA" id="ARBA00022801"/>
    </source>
</evidence>
<evidence type="ECO:0000313" key="10">
    <source>
        <dbReference type="Proteomes" id="UP001055117"/>
    </source>
</evidence>
<keyword evidence="7" id="KW-0732">Signal</keyword>
<dbReference type="EMBL" id="BPQG01000054">
    <property type="protein sequence ID" value="GJD45779.1"/>
    <property type="molecule type" value="Genomic_DNA"/>
</dbReference>
<evidence type="ECO:0000256" key="1">
    <source>
        <dbReference type="ARBA" id="ARBA00001526"/>
    </source>
</evidence>
<dbReference type="InterPro" id="IPR045155">
    <property type="entry name" value="Beta-lactam_cat"/>
</dbReference>
<gene>
    <name evidence="9" type="primary">blaP</name>
    <name evidence="9" type="ORF">AFCDBAGC_3656</name>
</gene>
<dbReference type="InterPro" id="IPR023650">
    <property type="entry name" value="Beta-lactam_class-A_AS"/>
</dbReference>
<accession>A0ABQ4QKQ3</accession>
<feature type="signal peptide" evidence="7">
    <location>
        <begin position="1"/>
        <end position="20"/>
    </location>
</feature>
<dbReference type="PANTHER" id="PTHR35333:SF3">
    <property type="entry name" value="BETA-LACTAMASE-TYPE TRANSPEPTIDASE FOLD CONTAINING PROTEIN"/>
    <property type="match status" value="1"/>
</dbReference>
<comment type="similarity">
    <text evidence="2 6">Belongs to the class-A beta-lactamase family.</text>
</comment>
<comment type="catalytic activity">
    <reaction evidence="1 6">
        <text>a beta-lactam + H2O = a substituted beta-amino acid</text>
        <dbReference type="Rhea" id="RHEA:20401"/>
        <dbReference type="ChEBI" id="CHEBI:15377"/>
        <dbReference type="ChEBI" id="CHEBI:35627"/>
        <dbReference type="ChEBI" id="CHEBI:140347"/>
        <dbReference type="EC" id="3.5.2.6"/>
    </reaction>
</comment>
<evidence type="ECO:0000256" key="7">
    <source>
        <dbReference type="SAM" id="SignalP"/>
    </source>
</evidence>
<dbReference type="PANTHER" id="PTHR35333">
    <property type="entry name" value="BETA-LACTAMASE"/>
    <property type="match status" value="1"/>
</dbReference>
<reference evidence="9 10" key="1">
    <citation type="journal article" date="2021" name="Front. Microbiol.">
        <title>Comprehensive Comparative Genomics and Phenotyping of Methylobacterium Species.</title>
        <authorList>
            <person name="Alessa O."/>
            <person name="Ogura Y."/>
            <person name="Fujitani Y."/>
            <person name="Takami H."/>
            <person name="Hayashi T."/>
            <person name="Sahin N."/>
            <person name="Tani A."/>
        </authorList>
    </citation>
    <scope>NUCLEOTIDE SEQUENCE [LARGE SCALE GENOMIC DNA]</scope>
    <source>
        <strain evidence="9 10">DSM 23679</strain>
    </source>
</reference>
<feature type="chain" id="PRO_5045630864" description="Beta-lactamase" evidence="7">
    <location>
        <begin position="21"/>
        <end position="293"/>
    </location>
</feature>
<dbReference type="PROSITE" id="PS00146">
    <property type="entry name" value="BETA_LACTAMASE_A"/>
    <property type="match status" value="1"/>
</dbReference>
<keyword evidence="5 6" id="KW-0046">Antibiotic resistance</keyword>
<dbReference type="Pfam" id="PF13354">
    <property type="entry name" value="Beta-lactamase2"/>
    <property type="match status" value="1"/>
</dbReference>
<evidence type="ECO:0000256" key="6">
    <source>
        <dbReference type="RuleBase" id="RU361140"/>
    </source>
</evidence>
<evidence type="ECO:0000313" key="9">
    <source>
        <dbReference type="EMBL" id="GJD45779.1"/>
    </source>
</evidence>
<evidence type="ECO:0000256" key="5">
    <source>
        <dbReference type="ARBA" id="ARBA00023251"/>
    </source>
</evidence>
<dbReference type="PRINTS" id="PR00118">
    <property type="entry name" value="BLACTAMASEA"/>
</dbReference>
<dbReference type="EC" id="3.5.2.6" evidence="3 6"/>
<organism evidence="9 10">
    <name type="scientific">Methylobacterium cerastii</name>
    <dbReference type="NCBI Taxonomy" id="932741"/>
    <lineage>
        <taxon>Bacteria</taxon>
        <taxon>Pseudomonadati</taxon>
        <taxon>Pseudomonadota</taxon>
        <taxon>Alphaproteobacteria</taxon>
        <taxon>Hyphomicrobiales</taxon>
        <taxon>Methylobacteriaceae</taxon>
        <taxon>Methylobacterium</taxon>
    </lineage>
</organism>
<dbReference type="Gene3D" id="3.40.710.10">
    <property type="entry name" value="DD-peptidase/beta-lactamase superfamily"/>
    <property type="match status" value="1"/>
</dbReference>
<feature type="domain" description="Beta-lactamase class A catalytic" evidence="8">
    <location>
        <begin position="56"/>
        <end position="264"/>
    </location>
</feature>
<dbReference type="InterPro" id="IPR000871">
    <property type="entry name" value="Beta-lactam_class-A"/>
</dbReference>
<sequence>MVHTRRTVVAGLALAAPALATRAEARFASAAARIAAVEARLGGRVGVAFRDAPGVFLGHRAGEAFAMCSTFKVLAAAAILARAAAGAETLDRRIAYGAADLQSYGPVTRAALANAGGARAELSVEALCAAAIVWSDNTAANLLLDALGGPAALTAWLRGQGDAVTRLDRTEPTLNTALPGDPRDTTSPSAITGTLERCLLGDVLTPPHRARLEGWMVTCETSRTKLRAGLPLDWTVGDKTGSGDNATSNVVAILHPPGRPPIVAGLFLTGSEAPPATRDAAHAEIGRILVEAL</sequence>
<dbReference type="NCBIfam" id="NF033103">
    <property type="entry name" value="bla_class_A"/>
    <property type="match status" value="1"/>
</dbReference>
<keyword evidence="4 6" id="KW-0378">Hydrolase</keyword>
<proteinExistence type="inferred from homology"/>
<name>A0ABQ4QKQ3_9HYPH</name>
<keyword evidence="10" id="KW-1185">Reference proteome</keyword>
<evidence type="ECO:0000256" key="2">
    <source>
        <dbReference type="ARBA" id="ARBA00009009"/>
    </source>
</evidence>
<dbReference type="SUPFAM" id="SSF56601">
    <property type="entry name" value="beta-lactamase/transpeptidase-like"/>
    <property type="match status" value="1"/>
</dbReference>
<evidence type="ECO:0000256" key="3">
    <source>
        <dbReference type="ARBA" id="ARBA00012865"/>
    </source>
</evidence>
<comment type="caution">
    <text evidence="9">The sequence shown here is derived from an EMBL/GenBank/DDBJ whole genome shotgun (WGS) entry which is preliminary data.</text>
</comment>
<dbReference type="InterPro" id="IPR012338">
    <property type="entry name" value="Beta-lactam/transpept-like"/>
</dbReference>
<evidence type="ECO:0000259" key="8">
    <source>
        <dbReference type="Pfam" id="PF13354"/>
    </source>
</evidence>
<dbReference type="Proteomes" id="UP001055117">
    <property type="component" value="Unassembled WGS sequence"/>
</dbReference>
<dbReference type="RefSeq" id="WP_147829921.1">
    <property type="nucleotide sequence ID" value="NZ_BPQG01000054.1"/>
</dbReference>